<sequence length="296" mass="35002">MDMMEENMSQSAINQEEFTIMYSGHARHTKPFTLVIPKLEHYLIRIQLEGNAHVWIEDQYTEITPGDMLMLSPGSHYDLKIGYRHPESGIPHKKVHSLDYYFILNGPWIQAWWNQVTTHGKVDIGIDDRLLSIWREIMQEQRLYGSHNMNDIVRHLSFAYFRMLERTLNERAHPSYLNRNRSEQVAHQIKHYIEMNVTEPFTLQDVATRVQLSVSRASHIFKATFHQSVMDYAIQLRLTMACERILHGYMPLEQIAEMCGFQSYSYFHRTFKTRLGIAPRDFREQRQLDNHADSSN</sequence>
<dbReference type="EMBL" id="LS992241">
    <property type="protein sequence ID" value="SYX82180.1"/>
    <property type="molecule type" value="Genomic_DNA"/>
</dbReference>
<dbReference type="InterPro" id="IPR020449">
    <property type="entry name" value="Tscrpt_reg_AraC-type_HTH"/>
</dbReference>
<dbReference type="GO" id="GO:0003700">
    <property type="term" value="F:DNA-binding transcription factor activity"/>
    <property type="evidence" value="ECO:0007669"/>
    <property type="project" value="InterPro"/>
</dbReference>
<protein>
    <submittedName>
        <fullName evidence="5">AraC family transcriptional regulator</fullName>
    </submittedName>
</protein>
<accession>A0A383R5E4</accession>
<dbReference type="Pfam" id="PF12833">
    <property type="entry name" value="HTH_18"/>
    <property type="match status" value="1"/>
</dbReference>
<keyword evidence="1" id="KW-0805">Transcription regulation</keyword>
<dbReference type="InterPro" id="IPR009057">
    <property type="entry name" value="Homeodomain-like_sf"/>
</dbReference>
<proteinExistence type="predicted"/>
<dbReference type="PROSITE" id="PS01124">
    <property type="entry name" value="HTH_ARAC_FAMILY_2"/>
    <property type="match status" value="1"/>
</dbReference>
<dbReference type="InterPro" id="IPR018060">
    <property type="entry name" value="HTH_AraC"/>
</dbReference>
<evidence type="ECO:0000313" key="5">
    <source>
        <dbReference type="EMBL" id="SYX82180.1"/>
    </source>
</evidence>
<dbReference type="SMART" id="SM00342">
    <property type="entry name" value="HTH_ARAC"/>
    <property type="match status" value="1"/>
</dbReference>
<evidence type="ECO:0000256" key="3">
    <source>
        <dbReference type="ARBA" id="ARBA00023163"/>
    </source>
</evidence>
<name>A0A383R5E4_PAEAL</name>
<dbReference type="InterPro" id="IPR018062">
    <property type="entry name" value="HTH_AraC-typ_CS"/>
</dbReference>
<dbReference type="PRINTS" id="PR00032">
    <property type="entry name" value="HTHARAC"/>
</dbReference>
<gene>
    <name evidence="5" type="ORF">PBLR_10600</name>
</gene>
<dbReference type="SUPFAM" id="SSF51215">
    <property type="entry name" value="Regulatory protein AraC"/>
    <property type="match status" value="1"/>
</dbReference>
<dbReference type="InterPro" id="IPR037923">
    <property type="entry name" value="HTH-like"/>
</dbReference>
<keyword evidence="2" id="KW-0238">DNA-binding</keyword>
<dbReference type="Gene3D" id="1.10.10.60">
    <property type="entry name" value="Homeodomain-like"/>
    <property type="match status" value="2"/>
</dbReference>
<evidence type="ECO:0000256" key="1">
    <source>
        <dbReference type="ARBA" id="ARBA00023015"/>
    </source>
</evidence>
<dbReference type="SUPFAM" id="SSF46689">
    <property type="entry name" value="Homeodomain-like"/>
    <property type="match status" value="2"/>
</dbReference>
<organism evidence="5 6">
    <name type="scientific">Paenibacillus alvei</name>
    <name type="common">Bacillus alvei</name>
    <dbReference type="NCBI Taxonomy" id="44250"/>
    <lineage>
        <taxon>Bacteria</taxon>
        <taxon>Bacillati</taxon>
        <taxon>Bacillota</taxon>
        <taxon>Bacilli</taxon>
        <taxon>Bacillales</taxon>
        <taxon>Paenibacillaceae</taxon>
        <taxon>Paenibacillus</taxon>
    </lineage>
</organism>
<evidence type="ECO:0000313" key="6">
    <source>
        <dbReference type="Proteomes" id="UP000304148"/>
    </source>
</evidence>
<evidence type="ECO:0000259" key="4">
    <source>
        <dbReference type="PROSITE" id="PS01124"/>
    </source>
</evidence>
<keyword evidence="3" id="KW-0804">Transcription</keyword>
<evidence type="ECO:0000256" key="2">
    <source>
        <dbReference type="ARBA" id="ARBA00023125"/>
    </source>
</evidence>
<dbReference type="PANTHER" id="PTHR43280:SF2">
    <property type="entry name" value="HTH-TYPE TRANSCRIPTIONAL REGULATOR EXSA"/>
    <property type="match status" value="1"/>
</dbReference>
<dbReference type="Proteomes" id="UP000304148">
    <property type="component" value="Chromosome"/>
</dbReference>
<reference evidence="6" key="1">
    <citation type="submission" date="2018-08" db="EMBL/GenBank/DDBJ databases">
        <authorList>
            <person name="Chevrot R."/>
        </authorList>
    </citation>
    <scope>NUCLEOTIDE SEQUENCE [LARGE SCALE GENOMIC DNA]</scope>
</reference>
<dbReference type="AlphaFoldDB" id="A0A383R5E4"/>
<feature type="domain" description="HTH araC/xylS-type" evidence="4">
    <location>
        <begin position="187"/>
        <end position="285"/>
    </location>
</feature>
<dbReference type="GO" id="GO:0043565">
    <property type="term" value="F:sequence-specific DNA binding"/>
    <property type="evidence" value="ECO:0007669"/>
    <property type="project" value="InterPro"/>
</dbReference>
<dbReference type="PROSITE" id="PS00041">
    <property type="entry name" value="HTH_ARAC_FAMILY_1"/>
    <property type="match status" value="1"/>
</dbReference>
<dbReference type="PANTHER" id="PTHR43280">
    <property type="entry name" value="ARAC-FAMILY TRANSCRIPTIONAL REGULATOR"/>
    <property type="match status" value="1"/>
</dbReference>